<dbReference type="PANTHER" id="PTHR39142">
    <property type="entry name" value="MID1P"/>
    <property type="match status" value="1"/>
</dbReference>
<comment type="caution">
    <text evidence="2">The sequence shown here is derived from an EMBL/GenBank/DDBJ whole genome shotgun (WGS) entry which is preliminary data.</text>
</comment>
<name>A0A8J2N090_9PLEO</name>
<accession>A0A8J2N090</accession>
<dbReference type="GeneID" id="67015172"/>
<keyword evidence="3" id="KW-1185">Reference proteome</keyword>
<dbReference type="GO" id="GO:0098703">
    <property type="term" value="P:calcium ion import across plasma membrane"/>
    <property type="evidence" value="ECO:0007669"/>
    <property type="project" value="InterPro"/>
</dbReference>
<dbReference type="AlphaFoldDB" id="A0A8J2N090"/>
<evidence type="ECO:0000313" key="2">
    <source>
        <dbReference type="EMBL" id="CAG5154418.1"/>
    </source>
</evidence>
<dbReference type="PANTHER" id="PTHR39142:SF1">
    <property type="entry name" value="AEL197CP"/>
    <property type="match status" value="1"/>
</dbReference>
<dbReference type="RefSeq" id="XP_043167142.1">
    <property type="nucleotide sequence ID" value="XM_043311207.1"/>
</dbReference>
<reference evidence="2" key="1">
    <citation type="submission" date="2021-05" db="EMBL/GenBank/DDBJ databases">
        <authorList>
            <person name="Stam R."/>
        </authorList>
    </citation>
    <scope>NUCLEOTIDE SEQUENCE</scope>
    <source>
        <strain evidence="2">CS162</strain>
    </source>
</reference>
<dbReference type="InterPro" id="IPR024338">
    <property type="entry name" value="MID1/Yam8"/>
</dbReference>
<dbReference type="GO" id="GO:0005262">
    <property type="term" value="F:calcium channel activity"/>
    <property type="evidence" value="ECO:0007669"/>
    <property type="project" value="InterPro"/>
</dbReference>
<dbReference type="PROSITE" id="PS51257">
    <property type="entry name" value="PROKAR_LIPOPROTEIN"/>
    <property type="match status" value="1"/>
</dbReference>
<dbReference type="Proteomes" id="UP000676310">
    <property type="component" value="Unassembled WGS sequence"/>
</dbReference>
<organism evidence="2 3">
    <name type="scientific">Alternaria atra</name>
    <dbReference type="NCBI Taxonomy" id="119953"/>
    <lineage>
        <taxon>Eukaryota</taxon>
        <taxon>Fungi</taxon>
        <taxon>Dikarya</taxon>
        <taxon>Ascomycota</taxon>
        <taxon>Pezizomycotina</taxon>
        <taxon>Dothideomycetes</taxon>
        <taxon>Pleosporomycetidae</taxon>
        <taxon>Pleosporales</taxon>
        <taxon>Pleosporineae</taxon>
        <taxon>Pleosporaceae</taxon>
        <taxon>Alternaria</taxon>
        <taxon>Alternaria sect. Ulocladioides</taxon>
    </lineage>
</organism>
<dbReference type="Pfam" id="PF12929">
    <property type="entry name" value="Mid1"/>
    <property type="match status" value="1"/>
</dbReference>
<evidence type="ECO:0000313" key="3">
    <source>
        <dbReference type="Proteomes" id="UP000676310"/>
    </source>
</evidence>
<dbReference type="OrthoDB" id="5405745at2759"/>
<protein>
    <submittedName>
        <fullName evidence="2">Uncharacterized protein</fullName>
    </submittedName>
</protein>
<dbReference type="EMBL" id="CAJRGZ010000016">
    <property type="protein sequence ID" value="CAG5154418.1"/>
    <property type="molecule type" value="Genomic_DNA"/>
</dbReference>
<sequence>MQRPKLSPLRSKLLTHLVATGACFALWTSSIPVAYAAEVIATPNHDVLDSPVLYALPNGDISRIEHGGFDRGETDGYEPDFAYLDRSLIGRQADVLEQLINNEGMQKDINPEEMMHFVFENGQLRLRSALDVPMEALEARGTDNASDEAGLEDDVAPGTEGKMMGEEVGELEKRQSGRSRVWLTANTCRQPMPNGNTTDAMKNHPQLVMYVSTSPRNKRPGPDATQNTLTNITGVLFDGGYASFELNTTSDVYIGIGAPKLEEDWFGSWHFELAASTDGPYHNHNESDPFLYMIDTDSESTLFITYDLGDSNRTEDVDKWREQNPFHMYAFPDGEWTPITGLERSYCALKEQFNVNTTRNFTIDTSITTKFSGDDFMPKSQFHVRNLQAAKTYNGFVVVEGSQEPLYIDNVGTTRGGGRVFQAFNWTTKADDSCQVLFDLDFCDTVAYAVPSNTKYKLNDTALAEIYDTQARNYYDNFTKSLAQVACDTTSEAQYSLARTCDDCARDYKSWLCMVLMPRCEDWTANDSSLVPRNIKTPFANGSLPDMIPGFNDSAAFSKSRNPLIDEIIKPGPYKEMKPCEDMCFDIVRSCPAQMGFSCPNGAQRDSMYGKRDEDPDRLTCNFPGAVVKLNAKSGAGMLGVRLCNLMTVVGIVAAMLWV</sequence>
<gene>
    <name evidence="2" type="ORF">ALTATR162_LOCUS3599</name>
</gene>
<feature type="compositionally biased region" description="Acidic residues" evidence="1">
    <location>
        <begin position="145"/>
        <end position="155"/>
    </location>
</feature>
<dbReference type="InterPro" id="IPR036790">
    <property type="entry name" value="Frizzled_dom_sf"/>
</dbReference>
<dbReference type="Gene3D" id="1.10.2000.10">
    <property type="entry name" value="Frizzled cysteine-rich domain"/>
    <property type="match status" value="1"/>
</dbReference>
<evidence type="ECO:0000256" key="1">
    <source>
        <dbReference type="SAM" id="MobiDB-lite"/>
    </source>
</evidence>
<feature type="region of interest" description="Disordered" evidence="1">
    <location>
        <begin position="139"/>
        <end position="162"/>
    </location>
</feature>
<proteinExistence type="predicted"/>